<dbReference type="PROSITE" id="PS51257">
    <property type="entry name" value="PROKAR_LIPOPROTEIN"/>
    <property type="match status" value="1"/>
</dbReference>
<dbReference type="Proteomes" id="UP001583193">
    <property type="component" value="Unassembled WGS sequence"/>
</dbReference>
<proteinExistence type="predicted"/>
<dbReference type="Gene3D" id="3.30.530.20">
    <property type="match status" value="1"/>
</dbReference>
<sequence length="198" mass="21591">MMRSLSIALLSLAITGFSAPLASAGTAITGCPILSTPSYGTENAIFTACANTTIHAPASLVYKVLTDFDRYHEWNTFVIDVKLLTPPPYQPESHMRFTNAGLFPPSDIKATSYEIITSLSEQDTTAVWRYDSPAPSLVLAEHVSQIVSVDENTAWYNSWETYYHAAGGVAIEMTLGKELVHAFEVQAGDLKNRAESLV</sequence>
<feature type="signal peptide" evidence="1">
    <location>
        <begin position="1"/>
        <end position="24"/>
    </location>
</feature>
<protein>
    <recommendedName>
        <fullName evidence="4">Coenzyme Q-binding protein COQ10 START domain-containing protein</fullName>
    </recommendedName>
</protein>
<gene>
    <name evidence="2" type="ORF">Plec18167_005515</name>
</gene>
<dbReference type="InterPro" id="IPR019587">
    <property type="entry name" value="Polyketide_cyclase/dehydratase"/>
</dbReference>
<feature type="chain" id="PRO_5047404583" description="Coenzyme Q-binding protein COQ10 START domain-containing protein" evidence="1">
    <location>
        <begin position="25"/>
        <end position="198"/>
    </location>
</feature>
<dbReference type="PANTHER" id="PTHR36166:SF1">
    <property type="entry name" value="SRPBCC DOMAIN-CONTAINING PROTEIN"/>
    <property type="match status" value="1"/>
</dbReference>
<evidence type="ECO:0000256" key="1">
    <source>
        <dbReference type="SAM" id="SignalP"/>
    </source>
</evidence>
<accession>A0ABR3XIS9</accession>
<dbReference type="Pfam" id="PF10604">
    <property type="entry name" value="Polyketide_cyc2"/>
    <property type="match status" value="1"/>
</dbReference>
<evidence type="ECO:0008006" key="4">
    <source>
        <dbReference type="Google" id="ProtNLM"/>
    </source>
</evidence>
<dbReference type="EMBL" id="JAVDPF010000017">
    <property type="protein sequence ID" value="KAL1875579.1"/>
    <property type="molecule type" value="Genomic_DNA"/>
</dbReference>
<dbReference type="PANTHER" id="PTHR36166">
    <property type="entry name" value="CHROMOSOME 9, WHOLE GENOME SHOTGUN SEQUENCE"/>
    <property type="match status" value="1"/>
</dbReference>
<name>A0ABR3XIS9_9EURO</name>
<comment type="caution">
    <text evidence="2">The sequence shown here is derived from an EMBL/GenBank/DDBJ whole genome shotgun (WGS) entry which is preliminary data.</text>
</comment>
<reference evidence="2 3" key="1">
    <citation type="journal article" date="2024" name="IMA Fungus">
        <title>IMA Genome - F19 : A genome assembly and annotation guide to empower mycologists, including annotated draft genome sequences of Ceratocystis pirilliformis, Diaporthe australafricana, Fusarium ophioides, Paecilomyces lecythidis, and Sporothrix stenoceras.</title>
        <authorList>
            <person name="Aylward J."/>
            <person name="Wilson A.M."/>
            <person name="Visagie C.M."/>
            <person name="Spraker J."/>
            <person name="Barnes I."/>
            <person name="Buitendag C."/>
            <person name="Ceriani C."/>
            <person name="Del Mar Angel L."/>
            <person name="du Plessis D."/>
            <person name="Fuchs T."/>
            <person name="Gasser K."/>
            <person name="Kramer D."/>
            <person name="Li W."/>
            <person name="Munsamy K."/>
            <person name="Piso A."/>
            <person name="Price J.L."/>
            <person name="Sonnekus B."/>
            <person name="Thomas C."/>
            <person name="van der Nest A."/>
            <person name="van Dijk A."/>
            <person name="van Heerden A."/>
            <person name="van Vuuren N."/>
            <person name="Yilmaz N."/>
            <person name="Duong T.A."/>
            <person name="van der Merwe N.A."/>
            <person name="Wingfield M.J."/>
            <person name="Wingfield B.D."/>
        </authorList>
    </citation>
    <scope>NUCLEOTIDE SEQUENCE [LARGE SCALE GENOMIC DNA]</scope>
    <source>
        <strain evidence="2 3">CMW 18167</strain>
    </source>
</reference>
<keyword evidence="3" id="KW-1185">Reference proteome</keyword>
<keyword evidence="1" id="KW-0732">Signal</keyword>
<dbReference type="SUPFAM" id="SSF55961">
    <property type="entry name" value="Bet v1-like"/>
    <property type="match status" value="1"/>
</dbReference>
<dbReference type="InterPro" id="IPR023393">
    <property type="entry name" value="START-like_dom_sf"/>
</dbReference>
<evidence type="ECO:0000313" key="2">
    <source>
        <dbReference type="EMBL" id="KAL1875579.1"/>
    </source>
</evidence>
<evidence type="ECO:0000313" key="3">
    <source>
        <dbReference type="Proteomes" id="UP001583193"/>
    </source>
</evidence>
<organism evidence="2 3">
    <name type="scientific">Paecilomyces lecythidis</name>
    <dbReference type="NCBI Taxonomy" id="3004212"/>
    <lineage>
        <taxon>Eukaryota</taxon>
        <taxon>Fungi</taxon>
        <taxon>Dikarya</taxon>
        <taxon>Ascomycota</taxon>
        <taxon>Pezizomycotina</taxon>
        <taxon>Eurotiomycetes</taxon>
        <taxon>Eurotiomycetidae</taxon>
        <taxon>Eurotiales</taxon>
        <taxon>Thermoascaceae</taxon>
        <taxon>Paecilomyces</taxon>
    </lineage>
</organism>